<feature type="transmembrane region" description="Helical" evidence="8">
    <location>
        <begin position="299"/>
        <end position="315"/>
    </location>
</feature>
<evidence type="ECO:0000313" key="10">
    <source>
        <dbReference type="Proteomes" id="UP000092484"/>
    </source>
</evidence>
<dbReference type="PANTHER" id="PTHR33908:SF11">
    <property type="entry name" value="MEMBRANE PROTEIN"/>
    <property type="match status" value="1"/>
</dbReference>
<feature type="transmembrane region" description="Helical" evidence="8">
    <location>
        <begin position="171"/>
        <end position="200"/>
    </location>
</feature>
<feature type="transmembrane region" description="Helical" evidence="8">
    <location>
        <begin position="94"/>
        <end position="115"/>
    </location>
</feature>
<proteinExistence type="predicted"/>
<keyword evidence="4" id="KW-0808">Transferase</keyword>
<evidence type="ECO:0000256" key="6">
    <source>
        <dbReference type="ARBA" id="ARBA00022989"/>
    </source>
</evidence>
<protein>
    <submittedName>
        <fullName evidence="9">Putative membrane protein</fullName>
    </submittedName>
</protein>
<feature type="transmembrane region" description="Helical" evidence="8">
    <location>
        <begin position="122"/>
        <end position="139"/>
    </location>
</feature>
<comment type="caution">
    <text evidence="9">The sequence shown here is derived from an EMBL/GenBank/DDBJ whole genome shotgun (WGS) entry which is preliminary data.</text>
</comment>
<gene>
    <name evidence="9" type="ORF">I603_1553</name>
</gene>
<keyword evidence="2" id="KW-1003">Cell membrane</keyword>
<dbReference type="GO" id="GO:0016763">
    <property type="term" value="F:pentosyltransferase activity"/>
    <property type="evidence" value="ECO:0007669"/>
    <property type="project" value="TreeGrafter"/>
</dbReference>
<name>A0A1A7BIW3_9SPHN</name>
<dbReference type="InterPro" id="IPR050297">
    <property type="entry name" value="LipidA_mod_glycosyltrf_83"/>
</dbReference>
<dbReference type="GO" id="GO:0009103">
    <property type="term" value="P:lipopolysaccharide biosynthetic process"/>
    <property type="evidence" value="ECO:0007669"/>
    <property type="project" value="UniProtKB-ARBA"/>
</dbReference>
<dbReference type="PANTHER" id="PTHR33908">
    <property type="entry name" value="MANNOSYLTRANSFERASE YKCB-RELATED"/>
    <property type="match status" value="1"/>
</dbReference>
<accession>A0A1A7BIW3</accession>
<comment type="subcellular location">
    <subcellularLocation>
        <location evidence="1">Cell membrane</location>
        <topology evidence="1">Multi-pass membrane protein</topology>
    </subcellularLocation>
</comment>
<dbReference type="GO" id="GO:0005886">
    <property type="term" value="C:plasma membrane"/>
    <property type="evidence" value="ECO:0007669"/>
    <property type="project" value="UniProtKB-SubCell"/>
</dbReference>
<sequence>MSASASPGASVLPDQQKIRFALDTSTWLIAFIAVILVLQFGEVFRRGINWDEFHHYHLLWELHDGRLNQAVNTAFTRALVWIVELPGDPIDHIIALRVMMFGFELTILAAIVALAERFSSRTVGLICALAYITFPYVFGHGYSFRFDPPVTALTLCAAWIIMVRPMDWKTILAAGAMIGLSSILTIKIVLLAPAFAGLIWLRWSEHSFASAFAVRVALLGVLAIAIAGLLYLAHLGALPTVSAETAGKTAGGIGNVMFALEPKPFWGMALSAAIRAPLVTLLVALFVLQLGGRPTSEKIALAGMFATITTLIYYHNTAPYFYVFMLPWVLIACSVSVDWIIKKSAPLLVGAILFISGVSTFANEPPSPLESQRQLIRAAQEIFPDGLAYFDFMGMLPRLEKANPFMTFLTIKGLQTANRSIYSEVMAQQAVPLLMSNDEQFDRLFGNPEEEVLLPGGGKMFTAMDREALLDTYIPFWGPFLLAGEIIPVGSSSHKFGIRVPGPYTVAGGSIMIGGSRYSEGDIVNLERGMHEASGARQGEVRLVWGRNLEPPAYPPPERPYAPAW</sequence>
<evidence type="ECO:0000256" key="5">
    <source>
        <dbReference type="ARBA" id="ARBA00022692"/>
    </source>
</evidence>
<evidence type="ECO:0000256" key="7">
    <source>
        <dbReference type="ARBA" id="ARBA00023136"/>
    </source>
</evidence>
<evidence type="ECO:0000256" key="8">
    <source>
        <dbReference type="SAM" id="Phobius"/>
    </source>
</evidence>
<dbReference type="AlphaFoldDB" id="A0A1A7BIW3"/>
<keyword evidence="3" id="KW-0328">Glycosyltransferase</keyword>
<feature type="transmembrane region" description="Helical" evidence="8">
    <location>
        <begin position="20"/>
        <end position="41"/>
    </location>
</feature>
<evidence type="ECO:0000313" key="9">
    <source>
        <dbReference type="EMBL" id="OBV11145.1"/>
    </source>
</evidence>
<dbReference type="Proteomes" id="UP000092484">
    <property type="component" value="Unassembled WGS sequence"/>
</dbReference>
<evidence type="ECO:0000256" key="3">
    <source>
        <dbReference type="ARBA" id="ARBA00022676"/>
    </source>
</evidence>
<organism evidence="9 10">
    <name type="scientific">Erythrobacter dokdonensis DSW-74</name>
    <dbReference type="NCBI Taxonomy" id="1300349"/>
    <lineage>
        <taxon>Bacteria</taxon>
        <taxon>Pseudomonadati</taxon>
        <taxon>Pseudomonadota</taxon>
        <taxon>Alphaproteobacteria</taxon>
        <taxon>Sphingomonadales</taxon>
        <taxon>Erythrobacteraceae</taxon>
        <taxon>Erythrobacter/Porphyrobacter group</taxon>
        <taxon>Erythrobacter</taxon>
    </lineage>
</organism>
<keyword evidence="7 8" id="KW-0472">Membrane</keyword>
<reference evidence="9 10" key="1">
    <citation type="submission" date="2016-06" db="EMBL/GenBank/DDBJ databases">
        <title>Genome sequence of Porphyrobacter dokdonensis DSW-74.</title>
        <authorList>
            <person name="Kim J.F."/>
            <person name="Song J.Y."/>
        </authorList>
    </citation>
    <scope>NUCLEOTIDE SEQUENCE [LARGE SCALE GENOMIC DNA]</scope>
    <source>
        <strain evidence="9 10">DSW-74</strain>
    </source>
</reference>
<dbReference type="RefSeq" id="WP_068863730.1">
    <property type="nucleotide sequence ID" value="NZ_LZYB01000003.1"/>
</dbReference>
<dbReference type="EMBL" id="LZYB01000003">
    <property type="protein sequence ID" value="OBV11145.1"/>
    <property type="molecule type" value="Genomic_DNA"/>
</dbReference>
<evidence type="ECO:0000256" key="4">
    <source>
        <dbReference type="ARBA" id="ARBA00022679"/>
    </source>
</evidence>
<keyword evidence="6 8" id="KW-1133">Transmembrane helix</keyword>
<evidence type="ECO:0000256" key="1">
    <source>
        <dbReference type="ARBA" id="ARBA00004651"/>
    </source>
</evidence>
<evidence type="ECO:0000256" key="2">
    <source>
        <dbReference type="ARBA" id="ARBA00022475"/>
    </source>
</evidence>
<keyword evidence="10" id="KW-1185">Reference proteome</keyword>
<dbReference type="STRING" id="1300349.I603_1553"/>
<feature type="transmembrane region" description="Helical" evidence="8">
    <location>
        <begin position="265"/>
        <end position="287"/>
    </location>
</feature>
<keyword evidence="5 8" id="KW-0812">Transmembrane</keyword>
<feature type="transmembrane region" description="Helical" evidence="8">
    <location>
        <begin position="212"/>
        <end position="233"/>
    </location>
</feature>